<proteinExistence type="predicted"/>
<dbReference type="AlphaFoldDB" id="A0A0A2MUU8"/>
<protein>
    <recommendedName>
        <fullName evidence="3">Secretion system C-terminal sorting domain-containing protein</fullName>
    </recommendedName>
</protein>
<feature type="chain" id="PRO_5001992652" description="Secretion system C-terminal sorting domain-containing protein" evidence="2">
    <location>
        <begin position="29"/>
        <end position="906"/>
    </location>
</feature>
<dbReference type="Proteomes" id="UP000030149">
    <property type="component" value="Unassembled WGS sequence"/>
</dbReference>
<reference evidence="5" key="1">
    <citation type="submission" date="2013-09" db="EMBL/GenBank/DDBJ databases">
        <authorList>
            <person name="Zeng Z."/>
            <person name="Chen C."/>
        </authorList>
    </citation>
    <scope>NUCLEOTIDE SEQUENCE [LARGE SCALE GENOMIC DNA]</scope>
    <source>
        <strain evidence="5">DK69</strain>
    </source>
</reference>
<keyword evidence="1 2" id="KW-0732">Signal</keyword>
<evidence type="ECO:0000259" key="3">
    <source>
        <dbReference type="Pfam" id="PF18962"/>
    </source>
</evidence>
<sequence length="906" mass="96171">MYIRAKKYLFMKKILLTGAFLMSALVYSQNLDSTFGTNGGVVVSQFSTSKTSDLVAGAALQSDGKMVYVGRSVAFSSFSFIARTDASGVLDTSFNTFGFRTISGSGFEAVAIQSDGKILAVGQSNIYRFNTDGSFDNTFSGDGIYSVTIAGYSPSLKSIALQSSGKIVLGGFVSNGGDNDFALIRLNADGSADTAFDFDGIATLAVGSEDDEAVTLAIQGDGKIVLGGQSFNGSDYDFAVARFNSIGTLDTSFGTNGTTVSPFGSALDLGRALDIQSDGKILMLGASNSTLSIARYNTNGQLDTSFGTDGLLLTTTPLTVGNPTNSFYFSKPVVKYLSDGKILVSGTSSNDYALFRFNADGSVDNSFGSNGTTLYNLETLDRQGFLFVKSDGKIICGGSSLDGATSDFQRGVQLQFTSNGLFESLTSFNLKQGADRGIAVIEQSSGKTVVLGQSKEGAGFNNTLVRYNTNGSLDTTFGVNGMLNLGISNVYKMIQQPDGKIILITTGADLIRLNADGQADLSFGVNSITNMKADSNNIVSFIDAIEIGPDNKIYVAFDYDSSATTNGTLFDFGLLRLNSNGTLDTTFGNNGKVNTRFNFYSAAEMNFPADLYIQADGKIILTGPLYIPLNGSYVGTTEFTNGIVRYNTDGTIDTTFGTNGKVTTQIGTYNHPFKIEGTLNNKFIINSGISTSNLHSLTRYNSNGSVDTSFGVNGSVADQPGQIYSTMVVQSDGKILKGGRSGNQFSISRYNADGSPDTSFGTSGILSTPIYYNSSIADLILLQSGKLLATGYAFNGSNDVLAQVRYTDITLGTLNFEGNNNVLLVYPNPIKQAATFEYTLENNETISIDIVDLQGKVVKSILKNKEQSVGNHKQSIDLSEGFAAGIYILNFSSAKGNQSVRIMKVD</sequence>
<reference evidence="4 5" key="2">
    <citation type="journal article" date="2015" name="Stand. Genomic Sci.">
        <title>High quality draft genomic sequence of Flavobacterium enshiense DK69(T) and comparison among Flavobacterium genomes.</title>
        <authorList>
            <person name="Zeng Z."/>
            <person name="Chen C."/>
            <person name="Du H."/>
            <person name="Wang G."/>
            <person name="Li M."/>
        </authorList>
    </citation>
    <scope>NUCLEOTIDE SEQUENCE [LARGE SCALE GENOMIC DNA]</scope>
    <source>
        <strain evidence="4 5">DK69</strain>
    </source>
</reference>
<dbReference type="PATRIC" id="fig|1107311.5.peg.805"/>
<dbReference type="EMBL" id="JRLZ01000010">
    <property type="protein sequence ID" value="KGO95396.1"/>
    <property type="molecule type" value="Genomic_DNA"/>
</dbReference>
<organism evidence="4 5">
    <name type="scientific">Flavobacterium enshiense DK69</name>
    <dbReference type="NCBI Taxonomy" id="1107311"/>
    <lineage>
        <taxon>Bacteria</taxon>
        <taxon>Pseudomonadati</taxon>
        <taxon>Bacteroidota</taxon>
        <taxon>Flavobacteriia</taxon>
        <taxon>Flavobacteriales</taxon>
        <taxon>Flavobacteriaceae</taxon>
        <taxon>Flavobacterium</taxon>
    </lineage>
</organism>
<dbReference type="InterPro" id="IPR013431">
    <property type="entry name" value="Delta_60_rpt"/>
</dbReference>
<dbReference type="SUPFAM" id="SSF63829">
    <property type="entry name" value="Calcium-dependent phosphotriesterase"/>
    <property type="match status" value="2"/>
</dbReference>
<evidence type="ECO:0000256" key="2">
    <source>
        <dbReference type="SAM" id="SignalP"/>
    </source>
</evidence>
<accession>A0A0A2MUU8</accession>
<name>A0A0A2MUU8_9FLAO</name>
<dbReference type="OrthoDB" id="9805017at2"/>
<evidence type="ECO:0000256" key="1">
    <source>
        <dbReference type="ARBA" id="ARBA00022729"/>
    </source>
</evidence>
<dbReference type="eggNOG" id="COG3386">
    <property type="taxonomic scope" value="Bacteria"/>
</dbReference>
<keyword evidence="5" id="KW-1185">Reference proteome</keyword>
<comment type="caution">
    <text evidence="4">The sequence shown here is derived from an EMBL/GenBank/DDBJ whole genome shotgun (WGS) entry which is preliminary data.</text>
</comment>
<feature type="signal peptide" evidence="2">
    <location>
        <begin position="1"/>
        <end position="28"/>
    </location>
</feature>
<dbReference type="InterPro" id="IPR026444">
    <property type="entry name" value="Secre_tail"/>
</dbReference>
<gene>
    <name evidence="4" type="ORF">Q767_11370</name>
</gene>
<dbReference type="NCBIfam" id="TIGR02608">
    <property type="entry name" value="delta_60_rpt"/>
    <property type="match status" value="12"/>
</dbReference>
<dbReference type="Gene3D" id="2.80.10.50">
    <property type="match status" value="6"/>
</dbReference>
<dbReference type="Pfam" id="PF17164">
    <property type="entry name" value="DUF5122"/>
    <property type="match status" value="12"/>
</dbReference>
<dbReference type="STRING" id="1107311.Q767_11370"/>
<dbReference type="Pfam" id="PF18962">
    <property type="entry name" value="Por_Secre_tail"/>
    <property type="match status" value="1"/>
</dbReference>
<dbReference type="SUPFAM" id="SSF101898">
    <property type="entry name" value="NHL repeat"/>
    <property type="match status" value="1"/>
</dbReference>
<evidence type="ECO:0000313" key="5">
    <source>
        <dbReference type="Proteomes" id="UP000030149"/>
    </source>
</evidence>
<feature type="domain" description="Secretion system C-terminal sorting" evidence="3">
    <location>
        <begin position="825"/>
        <end position="899"/>
    </location>
</feature>
<dbReference type="NCBIfam" id="TIGR04183">
    <property type="entry name" value="Por_Secre_tail"/>
    <property type="match status" value="1"/>
</dbReference>
<evidence type="ECO:0000313" key="4">
    <source>
        <dbReference type="EMBL" id="KGO95396.1"/>
    </source>
</evidence>